<dbReference type="InterPro" id="IPR001509">
    <property type="entry name" value="Epimerase_deHydtase"/>
</dbReference>
<dbReference type="Gene3D" id="3.40.50.720">
    <property type="entry name" value="NAD(P)-binding Rossmann-like Domain"/>
    <property type="match status" value="1"/>
</dbReference>
<evidence type="ECO:0000259" key="1">
    <source>
        <dbReference type="Pfam" id="PF01370"/>
    </source>
</evidence>
<organism evidence="2 3">
    <name type="scientific">Treponema putidum</name>
    <dbReference type="NCBI Taxonomy" id="221027"/>
    <lineage>
        <taxon>Bacteria</taxon>
        <taxon>Pseudomonadati</taxon>
        <taxon>Spirochaetota</taxon>
        <taxon>Spirochaetia</taxon>
        <taxon>Spirochaetales</taxon>
        <taxon>Treponemataceae</taxon>
        <taxon>Treponema</taxon>
    </lineage>
</organism>
<gene>
    <name evidence="2" type="ORF">E4N76_04425</name>
</gene>
<dbReference type="InterPro" id="IPR050177">
    <property type="entry name" value="Lipid_A_modif_metabolic_enz"/>
</dbReference>
<dbReference type="EMBL" id="CP038802">
    <property type="protein sequence ID" value="UTY28307.1"/>
    <property type="molecule type" value="Genomic_DNA"/>
</dbReference>
<reference evidence="2" key="1">
    <citation type="submission" date="2019-04" db="EMBL/GenBank/DDBJ databases">
        <title>Whole genome sequencing of oral phylogroup 2 treponemes.</title>
        <authorList>
            <person name="Chan Y."/>
            <person name="Zeng H.H."/>
            <person name="Yu X.L."/>
            <person name="Leung W.K."/>
            <person name="Watt R.M."/>
        </authorList>
    </citation>
    <scope>NUCLEOTIDE SEQUENCE</scope>
    <source>
        <strain evidence="2">OMZ 847</strain>
    </source>
</reference>
<accession>A0ABY5HW57</accession>
<protein>
    <submittedName>
        <fullName evidence="2">NAD(P)-dependent oxidoreductase</fullName>
    </submittedName>
</protein>
<dbReference type="Pfam" id="PF01370">
    <property type="entry name" value="Epimerase"/>
    <property type="match status" value="1"/>
</dbReference>
<name>A0ABY5HW57_9SPIR</name>
<evidence type="ECO:0000313" key="3">
    <source>
        <dbReference type="Proteomes" id="UP001059401"/>
    </source>
</evidence>
<dbReference type="Proteomes" id="UP001059401">
    <property type="component" value="Chromosome"/>
</dbReference>
<dbReference type="SUPFAM" id="SSF51735">
    <property type="entry name" value="NAD(P)-binding Rossmann-fold domains"/>
    <property type="match status" value="1"/>
</dbReference>
<evidence type="ECO:0000313" key="2">
    <source>
        <dbReference type="EMBL" id="UTY28307.1"/>
    </source>
</evidence>
<proteinExistence type="predicted"/>
<sequence>MKTVMIVGSGGLIGQYIVKDLYENGYNLFCVEHSDKNAELYKNLGIPFLIADVQCVDDINKLPQSGIDSVIFLAGILPARMTVYEPQKYFYVNTIGAQNIFEYCLRIGVKQILYTQSHSDVANLWGKKTISPYDPPTINYKNDHTVYVISKLAAVSLLEYYYQNFQISYCVFRCPNIYAYHPDRYYYRDGKKTLIAYRDFIYRAINSEPIEIWGKYESRRDIVYVKDLAQMLRKAIEKNISKGYYNVANGKSVSIKEQVEDTIEIFSPPDNKSKIIYRPDIDIPEISYHYDIQNAIDELGYVPKYFHREMLIDMKKIMQNQKGM</sequence>
<dbReference type="InterPro" id="IPR036291">
    <property type="entry name" value="NAD(P)-bd_dom_sf"/>
</dbReference>
<dbReference type="RefSeq" id="WP_255806188.1">
    <property type="nucleotide sequence ID" value="NZ_CP038802.1"/>
</dbReference>
<keyword evidence="3" id="KW-1185">Reference proteome</keyword>
<feature type="domain" description="NAD-dependent epimerase/dehydratase" evidence="1">
    <location>
        <begin position="4"/>
        <end position="248"/>
    </location>
</feature>
<dbReference type="PANTHER" id="PTHR43245:SF13">
    <property type="entry name" value="UDP-D-APIOSE_UDP-D-XYLOSE SYNTHASE 2"/>
    <property type="match status" value="1"/>
</dbReference>
<dbReference type="PANTHER" id="PTHR43245">
    <property type="entry name" value="BIFUNCTIONAL POLYMYXIN RESISTANCE PROTEIN ARNA"/>
    <property type="match status" value="1"/>
</dbReference>